<dbReference type="Pfam" id="PF01520">
    <property type="entry name" value="Amidase_3"/>
    <property type="match status" value="1"/>
</dbReference>
<dbReference type="SUPFAM" id="SSF53187">
    <property type="entry name" value="Zn-dependent exopeptidases"/>
    <property type="match status" value="1"/>
</dbReference>
<dbReference type="CDD" id="cd02696">
    <property type="entry name" value="MurNAc-LAA"/>
    <property type="match status" value="1"/>
</dbReference>
<dbReference type="PANTHER" id="PTHR30404:SF0">
    <property type="entry name" value="N-ACETYLMURAMOYL-L-ALANINE AMIDASE AMIC"/>
    <property type="match status" value="1"/>
</dbReference>
<evidence type="ECO:0000256" key="1">
    <source>
        <dbReference type="ARBA" id="ARBA00001561"/>
    </source>
</evidence>
<dbReference type="EC" id="3.5.1.28" evidence="2"/>
<dbReference type="InterPro" id="IPR002508">
    <property type="entry name" value="MurNAc-LAA_cat"/>
</dbReference>
<evidence type="ECO:0000313" key="6">
    <source>
        <dbReference type="Proteomes" id="UP001597115"/>
    </source>
</evidence>
<evidence type="ECO:0000313" key="5">
    <source>
        <dbReference type="EMBL" id="MFD1612519.1"/>
    </source>
</evidence>
<dbReference type="EMBL" id="JBHUDY010000001">
    <property type="protein sequence ID" value="MFD1612519.1"/>
    <property type="molecule type" value="Genomic_DNA"/>
</dbReference>
<feature type="domain" description="MurNAc-LAA" evidence="4">
    <location>
        <begin position="127"/>
        <end position="282"/>
    </location>
</feature>
<evidence type="ECO:0000256" key="3">
    <source>
        <dbReference type="ARBA" id="ARBA00022801"/>
    </source>
</evidence>
<evidence type="ECO:0000259" key="4">
    <source>
        <dbReference type="SMART" id="SM00646"/>
    </source>
</evidence>
<keyword evidence="6" id="KW-1185">Reference proteome</keyword>
<dbReference type="InterPro" id="IPR050695">
    <property type="entry name" value="N-acetylmuramoyl_amidase_3"/>
</dbReference>
<dbReference type="SMART" id="SM00646">
    <property type="entry name" value="Ami_3"/>
    <property type="match status" value="1"/>
</dbReference>
<dbReference type="Gene3D" id="3.40.630.40">
    <property type="entry name" value="Zn-dependent exopeptidases"/>
    <property type="match status" value="1"/>
</dbReference>
<proteinExistence type="predicted"/>
<comment type="caution">
    <text evidence="5">The sequence shown here is derived from an EMBL/GenBank/DDBJ whole genome shotgun (WGS) entry which is preliminary data.</text>
</comment>
<accession>A0ABW4I3L4</accession>
<dbReference type="RefSeq" id="WP_380889467.1">
    <property type="nucleotide sequence ID" value="NZ_JBHUDY010000001.1"/>
</dbReference>
<reference evidence="6" key="1">
    <citation type="journal article" date="2019" name="Int. J. Syst. Evol. Microbiol.">
        <title>The Global Catalogue of Microorganisms (GCM) 10K type strain sequencing project: providing services to taxonomists for standard genome sequencing and annotation.</title>
        <authorList>
            <consortium name="The Broad Institute Genomics Platform"/>
            <consortium name="The Broad Institute Genome Sequencing Center for Infectious Disease"/>
            <person name="Wu L."/>
            <person name="Ma J."/>
        </authorList>
    </citation>
    <scope>NUCLEOTIDE SEQUENCE [LARGE SCALE GENOMIC DNA]</scope>
    <source>
        <strain evidence="6">CGMCC 1.16275</strain>
    </source>
</reference>
<keyword evidence="3" id="KW-0378">Hydrolase</keyword>
<name>A0ABW4I3L4_9SPHN</name>
<evidence type="ECO:0000256" key="2">
    <source>
        <dbReference type="ARBA" id="ARBA00011901"/>
    </source>
</evidence>
<dbReference type="Proteomes" id="UP001597115">
    <property type="component" value="Unassembled WGS sequence"/>
</dbReference>
<protein>
    <recommendedName>
        <fullName evidence="2">N-acetylmuramoyl-L-alanine amidase</fullName>
        <ecNumber evidence="2">3.5.1.28</ecNumber>
    </recommendedName>
</protein>
<gene>
    <name evidence="5" type="ORF">ACFSCW_11980</name>
</gene>
<organism evidence="5 6">
    <name type="scientific">Sphingomonas tabacisoli</name>
    <dbReference type="NCBI Taxonomy" id="2249466"/>
    <lineage>
        <taxon>Bacteria</taxon>
        <taxon>Pseudomonadati</taxon>
        <taxon>Pseudomonadota</taxon>
        <taxon>Alphaproteobacteria</taxon>
        <taxon>Sphingomonadales</taxon>
        <taxon>Sphingomonadaceae</taxon>
        <taxon>Sphingomonas</taxon>
    </lineage>
</organism>
<dbReference type="PANTHER" id="PTHR30404">
    <property type="entry name" value="N-ACETYLMURAMOYL-L-ALANINE AMIDASE"/>
    <property type="match status" value="1"/>
</dbReference>
<sequence length="292" mass="30577">MAELKVGKKAIVRGLGGAALLLGLAGLAVMTPGLAAGEGHSLTIALDPPRDAPPLPSVAGPEGAPLVVIDAGHGGHDPGAKSPTGEQEKDLTLAVAQSVRDALVKDGRVRVALTRGDDRFLVLRERYEIARELGASLFLSIHADSAGEDGEAHGATLYTLSEVASDAEAAALAQRENKSDIVRGVSMAGRSGEVASILIDLAQRESLDSAVDFTRLLHREAQPVLPFREDYHRSAALVVLKAPDVPSVLFETGYITNEADRGLLASDEGRARVGTAVARAIEIHFAKRIASR</sequence>
<comment type="catalytic activity">
    <reaction evidence="1">
        <text>Hydrolyzes the link between N-acetylmuramoyl residues and L-amino acid residues in certain cell-wall glycopeptides.</text>
        <dbReference type="EC" id="3.5.1.28"/>
    </reaction>
</comment>